<proteinExistence type="predicted"/>
<reference evidence="1" key="1">
    <citation type="submission" date="2021-06" db="EMBL/GenBank/DDBJ databases">
        <authorList>
            <person name="Hodson N. C."/>
            <person name="Mongue J. A."/>
            <person name="Jaron S. K."/>
        </authorList>
    </citation>
    <scope>NUCLEOTIDE SEQUENCE</scope>
</reference>
<protein>
    <submittedName>
        <fullName evidence="1">Uncharacterized protein</fullName>
    </submittedName>
</protein>
<evidence type="ECO:0000313" key="1">
    <source>
        <dbReference type="EMBL" id="CAG7693687.1"/>
    </source>
</evidence>
<dbReference type="Proteomes" id="UP000708208">
    <property type="component" value="Unassembled WGS sequence"/>
</dbReference>
<keyword evidence="2" id="KW-1185">Reference proteome</keyword>
<accession>A0A8J2NTJ3</accession>
<sequence>FKGLVRNGCSIYKRS</sequence>
<dbReference type="EMBL" id="CAJVCH010022849">
    <property type="protein sequence ID" value="CAG7693687.1"/>
    <property type="molecule type" value="Genomic_DNA"/>
</dbReference>
<evidence type="ECO:0000313" key="2">
    <source>
        <dbReference type="Proteomes" id="UP000708208"/>
    </source>
</evidence>
<comment type="caution">
    <text evidence="1">The sequence shown here is derived from an EMBL/GenBank/DDBJ whole genome shotgun (WGS) entry which is preliminary data.</text>
</comment>
<name>A0A8J2NTJ3_9HEXA</name>
<feature type="non-terminal residue" evidence="1">
    <location>
        <position position="1"/>
    </location>
</feature>
<gene>
    <name evidence="1" type="ORF">AFUS01_LOCUS3771</name>
</gene>
<organism evidence="1 2">
    <name type="scientific">Allacma fusca</name>
    <dbReference type="NCBI Taxonomy" id="39272"/>
    <lineage>
        <taxon>Eukaryota</taxon>
        <taxon>Metazoa</taxon>
        <taxon>Ecdysozoa</taxon>
        <taxon>Arthropoda</taxon>
        <taxon>Hexapoda</taxon>
        <taxon>Collembola</taxon>
        <taxon>Symphypleona</taxon>
        <taxon>Sminthuridae</taxon>
        <taxon>Allacma</taxon>
    </lineage>
</organism>